<dbReference type="AlphaFoldDB" id="A0A2T4TZI7"/>
<organism evidence="3 4">
    <name type="scientific">Candidatus Methylomirabilis limnetica</name>
    <dbReference type="NCBI Taxonomy" id="2033718"/>
    <lineage>
        <taxon>Bacteria</taxon>
        <taxon>Candidatus Methylomirabilota</taxon>
        <taxon>Candidatus Methylomirabilia</taxon>
        <taxon>Candidatus Methylomirabilales</taxon>
        <taxon>Candidatus Methylomirabilaceae</taxon>
        <taxon>Candidatus Methylomirabilis</taxon>
    </lineage>
</organism>
<keyword evidence="2" id="KW-1133">Transmembrane helix</keyword>
<reference evidence="4" key="2">
    <citation type="journal article" date="2018" name="Environ. Microbiol.">
        <title>Bloom of a denitrifying methanotroph, 'Candidatus Methylomirabilis limnetica', in a deep stratified lake.</title>
        <authorList>
            <person name="Graf J.S."/>
            <person name="Mayr M.J."/>
            <person name="Marchant H.K."/>
            <person name="Tienken D."/>
            <person name="Hach P.F."/>
            <person name="Brand A."/>
            <person name="Schubert C.J."/>
            <person name="Kuypers M.M."/>
            <person name="Milucka J."/>
        </authorList>
    </citation>
    <scope>NUCLEOTIDE SEQUENCE [LARGE SCALE GENOMIC DNA]</scope>
    <source>
        <strain evidence="4">Zug</strain>
    </source>
</reference>
<proteinExistence type="predicted"/>
<comment type="caution">
    <text evidence="3">The sequence shown here is derived from an EMBL/GenBank/DDBJ whole genome shotgun (WGS) entry which is preliminary data.</text>
</comment>
<evidence type="ECO:0000256" key="1">
    <source>
        <dbReference type="SAM" id="MobiDB-lite"/>
    </source>
</evidence>
<dbReference type="RefSeq" id="WP_107561605.1">
    <property type="nucleotide sequence ID" value="NZ_NVQC01000015.1"/>
</dbReference>
<feature type="transmembrane region" description="Helical" evidence="2">
    <location>
        <begin position="12"/>
        <end position="31"/>
    </location>
</feature>
<feature type="transmembrane region" description="Helical" evidence="2">
    <location>
        <begin position="79"/>
        <end position="102"/>
    </location>
</feature>
<keyword evidence="2" id="KW-0472">Membrane</keyword>
<sequence>MQGCERIQRRWSSSRVTAALVVLAFGFLLLVPDPHDHGDADSLGGLLRLLVPDSSQTADPHQSADEPRPEANGPCPIHFWHQVVATGILFALLPQFFLGSLFRIPQFVTVRYVTDLGSFHSRAPPVFS</sequence>
<gene>
    <name evidence="3" type="ORF">CLG94_04090</name>
</gene>
<dbReference type="EMBL" id="NVQC01000015">
    <property type="protein sequence ID" value="PTL36536.1"/>
    <property type="molecule type" value="Genomic_DNA"/>
</dbReference>
<evidence type="ECO:0000313" key="3">
    <source>
        <dbReference type="EMBL" id="PTL36536.1"/>
    </source>
</evidence>
<protein>
    <submittedName>
        <fullName evidence="3">Uncharacterized protein</fullName>
    </submittedName>
</protein>
<reference evidence="3 4" key="1">
    <citation type="submission" date="2017-09" db="EMBL/GenBank/DDBJ databases">
        <title>Bloom of a denitrifying methanotroph, Candidatus Methylomirabilis limnetica, in a deep stratified lake.</title>
        <authorList>
            <person name="Graf J.S."/>
            <person name="Marchant H.K."/>
            <person name="Tienken D."/>
            <person name="Hach P.F."/>
            <person name="Brand A."/>
            <person name="Schubert C.J."/>
            <person name="Kuypers M.M."/>
            <person name="Milucka J."/>
        </authorList>
    </citation>
    <scope>NUCLEOTIDE SEQUENCE [LARGE SCALE GENOMIC DNA]</scope>
    <source>
        <strain evidence="3 4">Zug</strain>
    </source>
</reference>
<evidence type="ECO:0000256" key="2">
    <source>
        <dbReference type="SAM" id="Phobius"/>
    </source>
</evidence>
<dbReference type="Proteomes" id="UP000241436">
    <property type="component" value="Unassembled WGS sequence"/>
</dbReference>
<name>A0A2T4TZI7_9BACT</name>
<keyword evidence="2" id="KW-0812">Transmembrane</keyword>
<accession>A0A2T4TZI7</accession>
<keyword evidence="4" id="KW-1185">Reference proteome</keyword>
<evidence type="ECO:0000313" key="4">
    <source>
        <dbReference type="Proteomes" id="UP000241436"/>
    </source>
</evidence>
<feature type="region of interest" description="Disordered" evidence="1">
    <location>
        <begin position="54"/>
        <end position="73"/>
    </location>
</feature>